<name>A0A561VLX6_ACTTI</name>
<dbReference type="GO" id="GO:0022857">
    <property type="term" value="F:transmembrane transporter activity"/>
    <property type="evidence" value="ECO:0007669"/>
    <property type="project" value="InterPro"/>
</dbReference>
<dbReference type="InterPro" id="IPR036259">
    <property type="entry name" value="MFS_trans_sf"/>
</dbReference>
<feature type="transmembrane region" description="Helical" evidence="5">
    <location>
        <begin position="97"/>
        <end position="116"/>
    </location>
</feature>
<feature type="transmembrane region" description="Helical" evidence="5">
    <location>
        <begin position="154"/>
        <end position="177"/>
    </location>
</feature>
<dbReference type="RefSeq" id="WP_122978816.1">
    <property type="nucleotide sequence ID" value="NZ_BOMX01000095.1"/>
</dbReference>
<dbReference type="SUPFAM" id="SSF103473">
    <property type="entry name" value="MFS general substrate transporter"/>
    <property type="match status" value="1"/>
</dbReference>
<evidence type="ECO:0000313" key="8">
    <source>
        <dbReference type="Proteomes" id="UP000320239"/>
    </source>
</evidence>
<organism evidence="7 8">
    <name type="scientific">Actinoplanes teichomyceticus</name>
    <dbReference type="NCBI Taxonomy" id="1867"/>
    <lineage>
        <taxon>Bacteria</taxon>
        <taxon>Bacillati</taxon>
        <taxon>Actinomycetota</taxon>
        <taxon>Actinomycetes</taxon>
        <taxon>Micromonosporales</taxon>
        <taxon>Micromonosporaceae</taxon>
        <taxon>Actinoplanes</taxon>
    </lineage>
</organism>
<keyword evidence="4 5" id="KW-0472">Membrane</keyword>
<dbReference type="EMBL" id="VIWY01000005">
    <property type="protein sequence ID" value="TWG12625.1"/>
    <property type="molecule type" value="Genomic_DNA"/>
</dbReference>
<feature type="transmembrane region" description="Helical" evidence="5">
    <location>
        <begin position="128"/>
        <end position="148"/>
    </location>
</feature>
<feature type="transmembrane region" description="Helical" evidence="5">
    <location>
        <begin position="234"/>
        <end position="255"/>
    </location>
</feature>
<evidence type="ECO:0000256" key="4">
    <source>
        <dbReference type="ARBA" id="ARBA00023136"/>
    </source>
</evidence>
<dbReference type="OrthoDB" id="9770492at2"/>
<accession>A0A561VLX6</accession>
<dbReference type="InterPro" id="IPR020846">
    <property type="entry name" value="MFS_dom"/>
</dbReference>
<keyword evidence="2 5" id="KW-0812">Transmembrane</keyword>
<dbReference type="Proteomes" id="UP000320239">
    <property type="component" value="Unassembled WGS sequence"/>
</dbReference>
<keyword evidence="3 5" id="KW-1133">Transmembrane helix</keyword>
<comment type="caution">
    <text evidence="7">The sequence shown here is derived from an EMBL/GenBank/DDBJ whole genome shotgun (WGS) entry which is preliminary data.</text>
</comment>
<protein>
    <submittedName>
        <fullName evidence="7">FSR family fosmidomycin resistance protein-like MFS transporter</fullName>
    </submittedName>
</protein>
<evidence type="ECO:0000256" key="3">
    <source>
        <dbReference type="ARBA" id="ARBA00022989"/>
    </source>
</evidence>
<sequence>MTDSWRRMRWWGAAHAVDDLYQGLVPATLPYFVLEHHYSYLAISGLTLAAALGSSIPQPLIGVLVDRYRLDWLAAAGVALAGLGFGLSGLAGGWYPAVWTLILLSGLGVAMFHPAAGRAAREAAGDSAGAMSVFAAGGSVGFFLAPVLATPVLVGLGVPATVLFVLPALVVAGLLLRRRATAAAVARTVPAPPGADRWWPFLALTGIEVVRSAAFFGVNTFIELYWLRHLHAGHAAAGAALAVFLVGGVAGTLLGGRIADRAGSVRTVQAGALAGLPALAGLAFTSGPVLPMIFAGLAGAALNVPFAVLIKLGQDYLPSRPGTAAGVTLGLGVSIGGLFAPLFGLTAQHHGPGGVLALICLAPIPAFLLGLALTEPSRARRPVAVPR</sequence>
<comment type="subcellular location">
    <subcellularLocation>
        <location evidence="1">Cell membrane</location>
        <topology evidence="1">Multi-pass membrane protein</topology>
    </subcellularLocation>
</comment>
<feature type="transmembrane region" description="Helical" evidence="5">
    <location>
        <begin position="290"/>
        <end position="310"/>
    </location>
</feature>
<feature type="domain" description="Major facilitator superfamily (MFS) profile" evidence="6">
    <location>
        <begin position="165"/>
        <end position="387"/>
    </location>
</feature>
<dbReference type="PANTHER" id="PTHR43129:SF1">
    <property type="entry name" value="FOSMIDOMYCIN RESISTANCE PROTEIN"/>
    <property type="match status" value="1"/>
</dbReference>
<keyword evidence="8" id="KW-1185">Reference proteome</keyword>
<feature type="transmembrane region" description="Helical" evidence="5">
    <location>
        <begin position="198"/>
        <end position="222"/>
    </location>
</feature>
<evidence type="ECO:0000313" key="7">
    <source>
        <dbReference type="EMBL" id="TWG12625.1"/>
    </source>
</evidence>
<dbReference type="GO" id="GO:0005886">
    <property type="term" value="C:plasma membrane"/>
    <property type="evidence" value="ECO:0007669"/>
    <property type="project" value="UniProtKB-SubCell"/>
</dbReference>
<feature type="transmembrane region" description="Helical" evidence="5">
    <location>
        <begin position="267"/>
        <end position="284"/>
    </location>
</feature>
<evidence type="ECO:0000259" key="6">
    <source>
        <dbReference type="PROSITE" id="PS50850"/>
    </source>
</evidence>
<dbReference type="AlphaFoldDB" id="A0A561VLX6"/>
<evidence type="ECO:0000256" key="1">
    <source>
        <dbReference type="ARBA" id="ARBA00004651"/>
    </source>
</evidence>
<dbReference type="CDD" id="cd17478">
    <property type="entry name" value="MFS_FsR"/>
    <property type="match status" value="1"/>
</dbReference>
<gene>
    <name evidence="7" type="ORF">FHX34_105492</name>
</gene>
<feature type="transmembrane region" description="Helical" evidence="5">
    <location>
        <begin position="322"/>
        <end position="343"/>
    </location>
</feature>
<evidence type="ECO:0000256" key="2">
    <source>
        <dbReference type="ARBA" id="ARBA00022692"/>
    </source>
</evidence>
<dbReference type="Gene3D" id="1.20.1250.20">
    <property type="entry name" value="MFS general substrate transporter like domains"/>
    <property type="match status" value="2"/>
</dbReference>
<dbReference type="Pfam" id="PF07690">
    <property type="entry name" value="MFS_1"/>
    <property type="match status" value="1"/>
</dbReference>
<dbReference type="PANTHER" id="PTHR43129">
    <property type="entry name" value="FOSMIDOMYCIN RESISTANCE PROTEIN"/>
    <property type="match status" value="1"/>
</dbReference>
<feature type="transmembrane region" description="Helical" evidence="5">
    <location>
        <begin position="355"/>
        <end position="373"/>
    </location>
</feature>
<dbReference type="PROSITE" id="PS50850">
    <property type="entry name" value="MFS"/>
    <property type="match status" value="1"/>
</dbReference>
<proteinExistence type="predicted"/>
<evidence type="ECO:0000256" key="5">
    <source>
        <dbReference type="SAM" id="Phobius"/>
    </source>
</evidence>
<dbReference type="InterPro" id="IPR011701">
    <property type="entry name" value="MFS"/>
</dbReference>
<reference evidence="7 8" key="1">
    <citation type="submission" date="2019-06" db="EMBL/GenBank/DDBJ databases">
        <title>Sequencing the genomes of 1000 actinobacteria strains.</title>
        <authorList>
            <person name="Klenk H.-P."/>
        </authorList>
    </citation>
    <scope>NUCLEOTIDE SEQUENCE [LARGE SCALE GENOMIC DNA]</scope>
    <source>
        <strain evidence="7 8">DSM 43866</strain>
    </source>
</reference>
<feature type="transmembrane region" description="Helical" evidence="5">
    <location>
        <begin position="72"/>
        <end position="91"/>
    </location>
</feature>